<evidence type="ECO:0000256" key="1">
    <source>
        <dbReference type="SAM" id="SignalP"/>
    </source>
</evidence>
<gene>
    <name evidence="3" type="ORF">HFQ381_LOCUS19291</name>
    <name evidence="2" type="ORF">LUA448_LOCUS7675</name>
    <name evidence="4" type="ORF">QYT958_LOCUS7195</name>
</gene>
<dbReference type="EMBL" id="CAJOBO010001553">
    <property type="protein sequence ID" value="CAF4389298.1"/>
    <property type="molecule type" value="Genomic_DNA"/>
</dbReference>
<dbReference type="Proteomes" id="UP000663833">
    <property type="component" value="Unassembled WGS sequence"/>
</dbReference>
<dbReference type="EMBL" id="CAJOBR010000674">
    <property type="protein sequence ID" value="CAF4535247.1"/>
    <property type="molecule type" value="Genomic_DNA"/>
</dbReference>
<evidence type="ECO:0000313" key="4">
    <source>
        <dbReference type="EMBL" id="CAF4535247.1"/>
    </source>
</evidence>
<dbReference type="EMBL" id="CAJNYD010000781">
    <property type="protein sequence ID" value="CAF3296539.1"/>
    <property type="molecule type" value="Genomic_DNA"/>
</dbReference>
<accession>A0A817SNE8</accession>
<sequence>MHSLCRILFLCAILTSLLFIHVTKAGAILAALEHETVDKENCNPPGAVCSNDPPCCNPRCRVNWGGAWCT</sequence>
<evidence type="ECO:0000313" key="5">
    <source>
        <dbReference type="Proteomes" id="UP000663833"/>
    </source>
</evidence>
<reference evidence="2" key="1">
    <citation type="submission" date="2021-02" db="EMBL/GenBank/DDBJ databases">
        <authorList>
            <person name="Nowell W R."/>
        </authorList>
    </citation>
    <scope>NUCLEOTIDE SEQUENCE</scope>
</reference>
<comment type="caution">
    <text evidence="2">The sequence shown here is derived from an EMBL/GenBank/DDBJ whole genome shotgun (WGS) entry which is preliminary data.</text>
</comment>
<evidence type="ECO:0000313" key="3">
    <source>
        <dbReference type="EMBL" id="CAF4389298.1"/>
    </source>
</evidence>
<feature type="signal peptide" evidence="1">
    <location>
        <begin position="1"/>
        <end position="25"/>
    </location>
</feature>
<feature type="chain" id="PRO_5036232112" evidence="1">
    <location>
        <begin position="26"/>
        <end position="70"/>
    </location>
</feature>
<organism evidence="2 5">
    <name type="scientific">Rotaria socialis</name>
    <dbReference type="NCBI Taxonomy" id="392032"/>
    <lineage>
        <taxon>Eukaryota</taxon>
        <taxon>Metazoa</taxon>
        <taxon>Spiralia</taxon>
        <taxon>Gnathifera</taxon>
        <taxon>Rotifera</taxon>
        <taxon>Eurotatoria</taxon>
        <taxon>Bdelloidea</taxon>
        <taxon>Philodinida</taxon>
        <taxon>Philodinidae</taxon>
        <taxon>Rotaria</taxon>
    </lineage>
</organism>
<proteinExistence type="predicted"/>
<evidence type="ECO:0000313" key="2">
    <source>
        <dbReference type="EMBL" id="CAF3296539.1"/>
    </source>
</evidence>
<dbReference type="Proteomes" id="UP000663851">
    <property type="component" value="Unassembled WGS sequence"/>
</dbReference>
<dbReference type="AlphaFoldDB" id="A0A817SNE8"/>
<dbReference type="Proteomes" id="UP000663848">
    <property type="component" value="Unassembled WGS sequence"/>
</dbReference>
<protein>
    <submittedName>
        <fullName evidence="2">Uncharacterized protein</fullName>
    </submittedName>
</protein>
<name>A0A817SNE8_9BILA</name>
<keyword evidence="1" id="KW-0732">Signal</keyword>